<gene>
    <name evidence="1" type="ORF">SCNU_17802</name>
</gene>
<dbReference type="Gene3D" id="3.40.630.30">
    <property type="match status" value="1"/>
</dbReference>
<dbReference type="RefSeq" id="WP_009680753.1">
    <property type="nucleotide sequence ID" value="NZ_AEUD01000019.1"/>
</dbReference>
<proteinExistence type="predicted"/>
<accession>F1YNR4</accession>
<evidence type="ECO:0000313" key="1">
    <source>
        <dbReference type="EMBL" id="EGD53671.1"/>
    </source>
</evidence>
<dbReference type="OrthoDB" id="4372413at2"/>
<reference evidence="1 2" key="1">
    <citation type="journal article" date="2011" name="J. Bacteriol.">
        <title>Draft Genome Sequence of Gordonia neofelifaecis NRRL B-59395, a Cholesterol-Degrading Actinomycete.</title>
        <authorList>
            <person name="Ge F."/>
            <person name="Li W."/>
            <person name="Chen G."/>
            <person name="Liu Y."/>
            <person name="Zhang G."/>
            <person name="Yong B."/>
            <person name="Wang Q."/>
            <person name="Wang N."/>
            <person name="Huang Z."/>
            <person name="Li W."/>
            <person name="Wang J."/>
            <person name="Wu C."/>
            <person name="Xie Q."/>
            <person name="Liu G."/>
        </authorList>
    </citation>
    <scope>NUCLEOTIDE SEQUENCE [LARGE SCALE GENOMIC DNA]</scope>
    <source>
        <strain evidence="1 2">NRRL B-59395</strain>
    </source>
</reference>
<keyword evidence="2" id="KW-1185">Reference proteome</keyword>
<dbReference type="eggNOG" id="ENOG5031VSB">
    <property type="taxonomic scope" value="Bacteria"/>
</dbReference>
<evidence type="ECO:0000313" key="2">
    <source>
        <dbReference type="Proteomes" id="UP000035065"/>
    </source>
</evidence>
<sequence length="217" mass="24060">MTTVITLDDNRLEEAVGVLEQGIGEIPLYQWLLGDHVADPAKREWLAELLLRPLLRVGCAVGAEADGRLVGVLAWHPHDVDLSPDGAAPLTPADVEVAVRTPGLRERLLELWTSRPLPLPVDDAVNCMLVALTPEARGGRAVIDMMREVERFCRDHDRPFYAWTGSPPLRDWFVSGWNATEFAVTEWNGVTMYGVVSDRPPVAKPVPRDRDVADRVS</sequence>
<evidence type="ECO:0008006" key="3">
    <source>
        <dbReference type="Google" id="ProtNLM"/>
    </source>
</evidence>
<protein>
    <recommendedName>
        <fullName evidence="3">N-acetyltransferase domain-containing protein</fullName>
    </recommendedName>
</protein>
<name>F1YNR4_9ACTN</name>
<dbReference type="AlphaFoldDB" id="F1YNR4"/>
<dbReference type="EMBL" id="AEUD01000019">
    <property type="protein sequence ID" value="EGD53671.1"/>
    <property type="molecule type" value="Genomic_DNA"/>
</dbReference>
<dbReference type="Proteomes" id="UP000035065">
    <property type="component" value="Unassembled WGS sequence"/>
</dbReference>
<comment type="caution">
    <text evidence="1">The sequence shown here is derived from an EMBL/GenBank/DDBJ whole genome shotgun (WGS) entry which is preliminary data.</text>
</comment>
<dbReference type="InterPro" id="IPR016181">
    <property type="entry name" value="Acyl_CoA_acyltransferase"/>
</dbReference>
<organism evidence="1 2">
    <name type="scientific">Gordonia neofelifaecis NRRL B-59395</name>
    <dbReference type="NCBI Taxonomy" id="644548"/>
    <lineage>
        <taxon>Bacteria</taxon>
        <taxon>Bacillati</taxon>
        <taxon>Actinomycetota</taxon>
        <taxon>Actinomycetes</taxon>
        <taxon>Mycobacteriales</taxon>
        <taxon>Gordoniaceae</taxon>
        <taxon>Gordonia</taxon>
    </lineage>
</organism>
<dbReference type="SUPFAM" id="SSF55729">
    <property type="entry name" value="Acyl-CoA N-acyltransferases (Nat)"/>
    <property type="match status" value="1"/>
</dbReference>